<dbReference type="GO" id="GO:0046872">
    <property type="term" value="F:metal ion binding"/>
    <property type="evidence" value="ECO:0007669"/>
    <property type="project" value="UniProtKB-KW"/>
</dbReference>
<comment type="caution">
    <text evidence="18">The sequence shown here is derived from an EMBL/GenBank/DDBJ whole genome shotgun (WGS) entry which is preliminary data.</text>
</comment>
<evidence type="ECO:0000313" key="18">
    <source>
        <dbReference type="EMBL" id="KAJ2806519.1"/>
    </source>
</evidence>
<dbReference type="GO" id="GO:0004497">
    <property type="term" value="F:monooxygenase activity"/>
    <property type="evidence" value="ECO:0007669"/>
    <property type="project" value="UniProtKB-KW"/>
</dbReference>
<reference evidence="18" key="1">
    <citation type="submission" date="2022-07" db="EMBL/GenBank/DDBJ databases">
        <title>Phylogenomic reconstructions and comparative analyses of Kickxellomycotina fungi.</title>
        <authorList>
            <person name="Reynolds N.K."/>
            <person name="Stajich J.E."/>
            <person name="Barry K."/>
            <person name="Grigoriev I.V."/>
            <person name="Crous P."/>
            <person name="Smith M.E."/>
        </authorList>
    </citation>
    <scope>NUCLEOTIDE SEQUENCE</scope>
    <source>
        <strain evidence="18">NRRL 1565</strain>
    </source>
</reference>
<dbReference type="EC" id="1.14.99.56" evidence="15"/>
<evidence type="ECO:0000256" key="13">
    <source>
        <dbReference type="ARBA" id="ARBA00044502"/>
    </source>
</evidence>
<dbReference type="InterPro" id="IPR049892">
    <property type="entry name" value="AA9"/>
</dbReference>
<evidence type="ECO:0000256" key="7">
    <source>
        <dbReference type="ARBA" id="ARBA00023002"/>
    </source>
</evidence>
<keyword evidence="4" id="KW-0479">Metal-binding</keyword>
<gene>
    <name evidence="18" type="ORF">H4R20_001656</name>
</gene>
<dbReference type="Gene3D" id="2.70.50.70">
    <property type="match status" value="1"/>
</dbReference>
<evidence type="ECO:0000256" key="6">
    <source>
        <dbReference type="ARBA" id="ARBA00023001"/>
    </source>
</evidence>
<dbReference type="EMBL" id="JANBUO010000183">
    <property type="protein sequence ID" value="KAJ2806519.1"/>
    <property type="molecule type" value="Genomic_DNA"/>
</dbReference>
<evidence type="ECO:0000256" key="14">
    <source>
        <dbReference type="ARBA" id="ARBA00045077"/>
    </source>
</evidence>
<comment type="catalytic activity">
    <reaction evidence="14">
        <text>[(1-&gt;4)-beta-D-glucosyl]n+m + reduced acceptor + O2 = 4-dehydro-beta-D-glucosyl-[(1-&gt;4)-beta-D-glucosyl]n-1 + [(1-&gt;4)-beta-D-glucosyl]m + acceptor + H2O.</text>
        <dbReference type="EC" id="1.14.99.56"/>
    </reaction>
</comment>
<dbReference type="Pfam" id="PF03443">
    <property type="entry name" value="AA9"/>
    <property type="match status" value="1"/>
</dbReference>
<evidence type="ECO:0000256" key="1">
    <source>
        <dbReference type="ARBA" id="ARBA00001973"/>
    </source>
</evidence>
<proteinExistence type="inferred from homology"/>
<feature type="domain" description="Auxiliary Activity family 9 catalytic" evidence="17">
    <location>
        <begin position="4"/>
        <end position="117"/>
    </location>
</feature>
<evidence type="ECO:0000256" key="8">
    <source>
        <dbReference type="ARBA" id="ARBA00023008"/>
    </source>
</evidence>
<keyword evidence="19" id="KW-1185">Reference proteome</keyword>
<keyword evidence="7" id="KW-0560">Oxidoreductase</keyword>
<evidence type="ECO:0000259" key="17">
    <source>
        <dbReference type="Pfam" id="PF03443"/>
    </source>
</evidence>
<keyword evidence="3" id="KW-0964">Secreted</keyword>
<comment type="subcellular location">
    <subcellularLocation>
        <location evidence="2">Secreted</location>
    </subcellularLocation>
</comment>
<comment type="similarity">
    <text evidence="13">Belongs to the polysaccharide monooxygenase AA9 family.</text>
</comment>
<comment type="cofactor">
    <cofactor evidence="1">
        <name>Cu(2+)</name>
        <dbReference type="ChEBI" id="CHEBI:29036"/>
    </cofactor>
</comment>
<dbReference type="AlphaFoldDB" id="A0A9W8HZ25"/>
<evidence type="ECO:0000256" key="4">
    <source>
        <dbReference type="ARBA" id="ARBA00022723"/>
    </source>
</evidence>
<evidence type="ECO:0000256" key="11">
    <source>
        <dbReference type="ARBA" id="ARBA00023277"/>
    </source>
</evidence>
<evidence type="ECO:0000256" key="3">
    <source>
        <dbReference type="ARBA" id="ARBA00022525"/>
    </source>
</evidence>
<evidence type="ECO:0000256" key="16">
    <source>
        <dbReference type="SAM" id="MobiDB-lite"/>
    </source>
</evidence>
<keyword evidence="11" id="KW-0119">Carbohydrate metabolism</keyword>
<dbReference type="PANTHER" id="PTHR33353">
    <property type="entry name" value="PUTATIVE (AFU_ORTHOLOGUE AFUA_1G12560)-RELATED"/>
    <property type="match status" value="1"/>
</dbReference>
<feature type="compositionally biased region" description="Polar residues" evidence="16">
    <location>
        <begin position="152"/>
        <end position="166"/>
    </location>
</feature>
<keyword evidence="9" id="KW-0503">Monooxygenase</keyword>
<dbReference type="GO" id="GO:0005576">
    <property type="term" value="C:extracellular region"/>
    <property type="evidence" value="ECO:0007669"/>
    <property type="project" value="UniProtKB-SubCell"/>
</dbReference>
<keyword evidence="10" id="KW-1015">Disulfide bond</keyword>
<dbReference type="InterPro" id="IPR005103">
    <property type="entry name" value="AA9_LPMO"/>
</dbReference>
<keyword evidence="5" id="KW-0732">Signal</keyword>
<evidence type="ECO:0000256" key="12">
    <source>
        <dbReference type="ARBA" id="ARBA00023326"/>
    </source>
</evidence>
<dbReference type="PANTHER" id="PTHR33353:SF10">
    <property type="entry name" value="ENDO-BETA-1,4-GLUCANASE D"/>
    <property type="match status" value="1"/>
</dbReference>
<evidence type="ECO:0000313" key="19">
    <source>
        <dbReference type="Proteomes" id="UP001140094"/>
    </source>
</evidence>
<dbReference type="CDD" id="cd21175">
    <property type="entry name" value="LPMO_AA9"/>
    <property type="match status" value="1"/>
</dbReference>
<keyword evidence="8" id="KW-0186">Copper</keyword>
<evidence type="ECO:0000256" key="15">
    <source>
        <dbReference type="ARBA" id="ARBA00047174"/>
    </source>
</evidence>
<organism evidence="18 19">
    <name type="scientific">Coemansia guatemalensis</name>
    <dbReference type="NCBI Taxonomy" id="2761395"/>
    <lineage>
        <taxon>Eukaryota</taxon>
        <taxon>Fungi</taxon>
        <taxon>Fungi incertae sedis</taxon>
        <taxon>Zoopagomycota</taxon>
        <taxon>Kickxellomycotina</taxon>
        <taxon>Kickxellomycetes</taxon>
        <taxon>Kickxellales</taxon>
        <taxon>Kickxellaceae</taxon>
        <taxon>Coemansia</taxon>
    </lineage>
</organism>
<dbReference type="GO" id="GO:0030245">
    <property type="term" value="P:cellulose catabolic process"/>
    <property type="evidence" value="ECO:0007669"/>
    <property type="project" value="UniProtKB-KW"/>
</dbReference>
<feature type="compositionally biased region" description="Basic residues" evidence="16">
    <location>
        <begin position="169"/>
        <end position="198"/>
    </location>
</feature>
<sequence>MESNGEGNVWFKIHEDGYTADDDKWCVDRIVASKGLWDIPIPSDIKPGNYLLRTEVIALHEADRVYGEDEDAGAQYYPNCAQLTITGTGSAVPSGVAIPGLYKPDDPGIHFNLWDGHKSYQIPGPAVYAGGGATTSNNTGSNGAATVDDVQTQELASSPEESSTSAGRKCIRRRKESKRGKRSKRNSKRSKRKSKKRDAHNIIYK</sequence>
<dbReference type="Proteomes" id="UP001140094">
    <property type="component" value="Unassembled WGS sequence"/>
</dbReference>
<name>A0A9W8HZ25_9FUNG</name>
<protein>
    <recommendedName>
        <fullName evidence="15">lytic cellulose monooxygenase (C4-dehydrogenating)</fullName>
        <ecNumber evidence="15">1.14.99.56</ecNumber>
    </recommendedName>
</protein>
<keyword evidence="6" id="KW-0136">Cellulose degradation</keyword>
<dbReference type="OrthoDB" id="4849160at2759"/>
<evidence type="ECO:0000256" key="10">
    <source>
        <dbReference type="ARBA" id="ARBA00023157"/>
    </source>
</evidence>
<feature type="region of interest" description="Disordered" evidence="16">
    <location>
        <begin position="152"/>
        <end position="205"/>
    </location>
</feature>
<evidence type="ECO:0000256" key="2">
    <source>
        <dbReference type="ARBA" id="ARBA00004613"/>
    </source>
</evidence>
<evidence type="ECO:0000256" key="5">
    <source>
        <dbReference type="ARBA" id="ARBA00022729"/>
    </source>
</evidence>
<evidence type="ECO:0000256" key="9">
    <source>
        <dbReference type="ARBA" id="ARBA00023033"/>
    </source>
</evidence>
<accession>A0A9W8HZ25</accession>
<keyword evidence="12" id="KW-0624">Polysaccharide degradation</keyword>